<gene>
    <name evidence="1" type="ORF">AYBTSS11_LOCUS22146</name>
</gene>
<accession>A0AA86T646</accession>
<name>A0AA86T646_9FABA</name>
<evidence type="ECO:0000313" key="1">
    <source>
        <dbReference type="EMBL" id="CAJ1969217.1"/>
    </source>
</evidence>
<dbReference type="Proteomes" id="UP001189624">
    <property type="component" value="Chromosome 7"/>
</dbReference>
<proteinExistence type="predicted"/>
<evidence type="ECO:0000313" key="2">
    <source>
        <dbReference type="Proteomes" id="UP001189624"/>
    </source>
</evidence>
<dbReference type="Gramene" id="rna-AYBTSS11_LOCUS22146">
    <property type="protein sequence ID" value="CAJ1969217.1"/>
    <property type="gene ID" value="gene-AYBTSS11_LOCUS22146"/>
</dbReference>
<sequence>MWLDECNDGVRVEKEMKCVRGKEKLNLVGLNHERGEEEKCEILGECKIVQVNSVDDVGGSYDVVRYARQRTTIKGMKGRCFDGDIVRGVIP</sequence>
<keyword evidence="2" id="KW-1185">Reference proteome</keyword>
<dbReference type="EMBL" id="OY731404">
    <property type="protein sequence ID" value="CAJ1969217.1"/>
    <property type="molecule type" value="Genomic_DNA"/>
</dbReference>
<organism evidence="1 2">
    <name type="scientific">Sphenostylis stenocarpa</name>
    <dbReference type="NCBI Taxonomy" id="92480"/>
    <lineage>
        <taxon>Eukaryota</taxon>
        <taxon>Viridiplantae</taxon>
        <taxon>Streptophyta</taxon>
        <taxon>Embryophyta</taxon>
        <taxon>Tracheophyta</taxon>
        <taxon>Spermatophyta</taxon>
        <taxon>Magnoliopsida</taxon>
        <taxon>eudicotyledons</taxon>
        <taxon>Gunneridae</taxon>
        <taxon>Pentapetalae</taxon>
        <taxon>rosids</taxon>
        <taxon>fabids</taxon>
        <taxon>Fabales</taxon>
        <taxon>Fabaceae</taxon>
        <taxon>Papilionoideae</taxon>
        <taxon>50 kb inversion clade</taxon>
        <taxon>NPAAA clade</taxon>
        <taxon>indigoferoid/millettioid clade</taxon>
        <taxon>Phaseoleae</taxon>
        <taxon>Sphenostylis</taxon>
    </lineage>
</organism>
<dbReference type="AlphaFoldDB" id="A0AA86T646"/>
<reference evidence="1" key="1">
    <citation type="submission" date="2023-10" db="EMBL/GenBank/DDBJ databases">
        <authorList>
            <person name="Domelevo Entfellner J.-B."/>
        </authorList>
    </citation>
    <scope>NUCLEOTIDE SEQUENCE</scope>
</reference>
<protein>
    <submittedName>
        <fullName evidence="1">Uncharacterized protein</fullName>
    </submittedName>
</protein>